<accession>A0ABR9VCI5</accession>
<keyword evidence="1" id="KW-0472">Membrane</keyword>
<reference evidence="2 3" key="1">
    <citation type="submission" date="2020-10" db="EMBL/GenBank/DDBJ databases">
        <authorList>
            <person name="Castelo-Branco R."/>
            <person name="Eusebio N."/>
            <person name="Adriana R."/>
            <person name="Vieira A."/>
            <person name="Brugerolle De Fraissinette N."/>
            <person name="Rezende De Castro R."/>
            <person name="Schneider M.P."/>
            <person name="Vasconcelos V."/>
            <person name="Leao P.N."/>
        </authorList>
    </citation>
    <scope>NUCLEOTIDE SEQUENCE [LARGE SCALE GENOMIC DNA]</scope>
    <source>
        <strain evidence="2 3">LEGE 00250</strain>
    </source>
</reference>
<gene>
    <name evidence="2" type="ORF">IQ227_07275</name>
</gene>
<dbReference type="Gene3D" id="3.40.50.300">
    <property type="entry name" value="P-loop containing nucleotide triphosphate hydrolases"/>
    <property type="match status" value="1"/>
</dbReference>
<proteinExistence type="predicted"/>
<name>A0ABR9VCI5_9CYAN</name>
<comment type="caution">
    <text evidence="2">The sequence shown here is derived from an EMBL/GenBank/DDBJ whole genome shotgun (WGS) entry which is preliminary data.</text>
</comment>
<evidence type="ECO:0000313" key="3">
    <source>
        <dbReference type="Proteomes" id="UP000606776"/>
    </source>
</evidence>
<evidence type="ECO:0000256" key="1">
    <source>
        <dbReference type="SAM" id="Phobius"/>
    </source>
</evidence>
<feature type="transmembrane region" description="Helical" evidence="1">
    <location>
        <begin position="32"/>
        <end position="50"/>
    </location>
</feature>
<keyword evidence="3" id="KW-1185">Reference proteome</keyword>
<keyword evidence="1" id="KW-1133">Transmembrane helix</keyword>
<sequence length="538" mass="60548">MKYINDYHQQLTRSQESGLAAKIQNLKFDSRVGIIAAALFSGLAASAMAWQGTSSTRVYFCIKSPTGEICADEKNRPFRMTPHHWQQWELNGRPKQITLNRLEFPTNPGKPIQAGWAFVSFAVAGWMLRQLQFNENQKSKWDGVAQERDEAIANLETQMELMETARDLELITTDNAVIIQQAEILGEVEIKLTQLEAAETIFEAETAGMTEEQKQNYVEFVRNQQTPFLSGNQTLSKTIDPNDKVSGTDNKTLQPDWVSHAINYFCVLIWGGQGSGKTTAASHIIKGKKDRGDKIIVLDPHAARGQWEGLEVIGAGMDYEAIDKFMGWYEEEAKHRYQLLRNEGEEAVKKLGSICVVAEELTNYAKRCKNSGDFIQACLSDNRKIFFSSISISHGRTLALTGGSQGTAKTRDDSFLELHCIAPTGGNDRAWEIKYPGSEFSSVSVPEWETIYDFGETVAVVWRNERNDDTAALSTDKKDYFGRFGMTRNEILEEIDKLRNEMKLSQTQILKILWGAKPGDNEAYKNAVSEFKQLTDSQ</sequence>
<protein>
    <submittedName>
        <fullName evidence="2">Type IV secretion system DNA-binding domain-containing protein</fullName>
    </submittedName>
</protein>
<keyword evidence="1" id="KW-0812">Transmembrane</keyword>
<dbReference type="Proteomes" id="UP000606776">
    <property type="component" value="Unassembled WGS sequence"/>
</dbReference>
<dbReference type="EMBL" id="JADEWB010000026">
    <property type="protein sequence ID" value="MBE9235842.1"/>
    <property type="molecule type" value="Genomic_DNA"/>
</dbReference>
<dbReference type="RefSeq" id="WP_193942331.1">
    <property type="nucleotide sequence ID" value="NZ_JADEWB010000026.1"/>
</dbReference>
<evidence type="ECO:0000313" key="2">
    <source>
        <dbReference type="EMBL" id="MBE9235842.1"/>
    </source>
</evidence>
<dbReference type="GO" id="GO:0003677">
    <property type="term" value="F:DNA binding"/>
    <property type="evidence" value="ECO:0007669"/>
    <property type="project" value="UniProtKB-KW"/>
</dbReference>
<keyword evidence="2" id="KW-0238">DNA-binding</keyword>
<dbReference type="InterPro" id="IPR027417">
    <property type="entry name" value="P-loop_NTPase"/>
</dbReference>
<organism evidence="2 3">
    <name type="scientific">Sphaerospermopsis aphanizomenoides LEGE 00250</name>
    <dbReference type="NCBI Taxonomy" id="2777972"/>
    <lineage>
        <taxon>Bacteria</taxon>
        <taxon>Bacillati</taxon>
        <taxon>Cyanobacteriota</taxon>
        <taxon>Cyanophyceae</taxon>
        <taxon>Nostocales</taxon>
        <taxon>Aphanizomenonaceae</taxon>
        <taxon>Sphaerospermopsis</taxon>
        <taxon>Sphaerospermopsis aphanizomenoides</taxon>
    </lineage>
</organism>
<dbReference type="SUPFAM" id="SSF52540">
    <property type="entry name" value="P-loop containing nucleoside triphosphate hydrolases"/>
    <property type="match status" value="1"/>
</dbReference>